<dbReference type="EMBL" id="CM009301">
    <property type="protein sequence ID" value="RQO98113.1"/>
    <property type="molecule type" value="Genomic_DNA"/>
</dbReference>
<dbReference type="InParanoid" id="A0A3N7FSP4"/>
<keyword evidence="2" id="KW-1185">Reference proteome</keyword>
<protein>
    <submittedName>
        <fullName evidence="1">Uncharacterized protein</fullName>
    </submittedName>
</protein>
<reference evidence="1 2" key="1">
    <citation type="journal article" date="2006" name="Science">
        <title>The genome of black cottonwood, Populus trichocarpa (Torr. &amp; Gray).</title>
        <authorList>
            <person name="Tuskan G.A."/>
            <person name="Difazio S."/>
            <person name="Jansson S."/>
            <person name="Bohlmann J."/>
            <person name="Grigoriev I."/>
            <person name="Hellsten U."/>
            <person name="Putnam N."/>
            <person name="Ralph S."/>
            <person name="Rombauts S."/>
            <person name="Salamov A."/>
            <person name="Schein J."/>
            <person name="Sterck L."/>
            <person name="Aerts A."/>
            <person name="Bhalerao R.R."/>
            <person name="Bhalerao R.P."/>
            <person name="Blaudez D."/>
            <person name="Boerjan W."/>
            <person name="Brun A."/>
            <person name="Brunner A."/>
            <person name="Busov V."/>
            <person name="Campbell M."/>
            <person name="Carlson J."/>
            <person name="Chalot M."/>
            <person name="Chapman J."/>
            <person name="Chen G.L."/>
            <person name="Cooper D."/>
            <person name="Coutinho P.M."/>
            <person name="Couturier J."/>
            <person name="Covert S."/>
            <person name="Cronk Q."/>
            <person name="Cunningham R."/>
            <person name="Davis J."/>
            <person name="Degroeve S."/>
            <person name="Dejardin A."/>
            <person name="Depamphilis C."/>
            <person name="Detter J."/>
            <person name="Dirks B."/>
            <person name="Dubchak I."/>
            <person name="Duplessis S."/>
            <person name="Ehlting J."/>
            <person name="Ellis B."/>
            <person name="Gendler K."/>
            <person name="Goodstein D."/>
            <person name="Gribskov M."/>
            <person name="Grimwood J."/>
            <person name="Groover A."/>
            <person name="Gunter L."/>
            <person name="Hamberger B."/>
            <person name="Heinze B."/>
            <person name="Helariutta Y."/>
            <person name="Henrissat B."/>
            <person name="Holligan D."/>
            <person name="Holt R."/>
            <person name="Huang W."/>
            <person name="Islam-Faridi N."/>
            <person name="Jones S."/>
            <person name="Jones-Rhoades M."/>
            <person name="Jorgensen R."/>
            <person name="Joshi C."/>
            <person name="Kangasjarvi J."/>
            <person name="Karlsson J."/>
            <person name="Kelleher C."/>
            <person name="Kirkpatrick R."/>
            <person name="Kirst M."/>
            <person name="Kohler A."/>
            <person name="Kalluri U."/>
            <person name="Larimer F."/>
            <person name="Leebens-Mack J."/>
            <person name="Leple J.C."/>
            <person name="Locascio P."/>
            <person name="Lou Y."/>
            <person name="Lucas S."/>
            <person name="Martin F."/>
            <person name="Montanini B."/>
            <person name="Napoli C."/>
            <person name="Nelson D.R."/>
            <person name="Nelson C."/>
            <person name="Nieminen K."/>
            <person name="Nilsson O."/>
            <person name="Pereda V."/>
            <person name="Peter G."/>
            <person name="Philippe R."/>
            <person name="Pilate G."/>
            <person name="Poliakov A."/>
            <person name="Razumovskaya J."/>
            <person name="Richardson P."/>
            <person name="Rinaldi C."/>
            <person name="Ritland K."/>
            <person name="Rouze P."/>
            <person name="Ryaboy D."/>
            <person name="Schmutz J."/>
            <person name="Schrader J."/>
            <person name="Segerman B."/>
            <person name="Shin H."/>
            <person name="Siddiqui A."/>
            <person name="Sterky F."/>
            <person name="Terry A."/>
            <person name="Tsai C.J."/>
            <person name="Uberbacher E."/>
            <person name="Unneberg P."/>
            <person name="Vahala J."/>
            <person name="Wall K."/>
            <person name="Wessler S."/>
            <person name="Yang G."/>
            <person name="Yin T."/>
            <person name="Douglas C."/>
            <person name="Marra M."/>
            <person name="Sandberg G."/>
            <person name="Van de Peer Y."/>
            <person name="Rokhsar D."/>
        </authorList>
    </citation>
    <scope>NUCLEOTIDE SEQUENCE [LARGE SCALE GENOMIC DNA]</scope>
    <source>
        <strain evidence="2">cv. Nisqually</strain>
    </source>
</reference>
<dbReference type="AlphaFoldDB" id="A0A3N7FSP4"/>
<evidence type="ECO:0000313" key="1">
    <source>
        <dbReference type="EMBL" id="RQO98113.1"/>
    </source>
</evidence>
<gene>
    <name evidence="1" type="ORF">POPTR_012G006350</name>
</gene>
<organism evidence="1 2">
    <name type="scientific">Populus trichocarpa</name>
    <name type="common">Western balsam poplar</name>
    <name type="synonym">Populus balsamifera subsp. trichocarpa</name>
    <dbReference type="NCBI Taxonomy" id="3694"/>
    <lineage>
        <taxon>Eukaryota</taxon>
        <taxon>Viridiplantae</taxon>
        <taxon>Streptophyta</taxon>
        <taxon>Embryophyta</taxon>
        <taxon>Tracheophyta</taxon>
        <taxon>Spermatophyta</taxon>
        <taxon>Magnoliopsida</taxon>
        <taxon>eudicotyledons</taxon>
        <taxon>Gunneridae</taxon>
        <taxon>Pentapetalae</taxon>
        <taxon>rosids</taxon>
        <taxon>fabids</taxon>
        <taxon>Malpighiales</taxon>
        <taxon>Salicaceae</taxon>
        <taxon>Saliceae</taxon>
        <taxon>Populus</taxon>
    </lineage>
</organism>
<name>A0A3N7FSP4_POPTR</name>
<accession>A0A3N7FSP4</accession>
<proteinExistence type="predicted"/>
<dbReference type="Proteomes" id="UP000006729">
    <property type="component" value="Chromosome 12"/>
</dbReference>
<sequence>MYHFCNKEIKTSKGIVWKPRINLCHMPWTFMRNSMACDALNAQHVNYSETLKAFWVLSSPPMQINNITISACMTLLVARLVSPSRLPEANHSNSARVLSSVHAPSLQLQACTHTMT</sequence>
<evidence type="ECO:0000313" key="2">
    <source>
        <dbReference type="Proteomes" id="UP000006729"/>
    </source>
</evidence>